<keyword evidence="10 12" id="KW-0472">Membrane</keyword>
<evidence type="ECO:0000256" key="4">
    <source>
        <dbReference type="ARBA" id="ARBA00022449"/>
    </source>
</evidence>
<dbReference type="InterPro" id="IPR002113">
    <property type="entry name" value="ADT_euk_type"/>
</dbReference>
<dbReference type="GO" id="GO:0140021">
    <property type="term" value="P:mitochondrial ADP transmembrane transport"/>
    <property type="evidence" value="ECO:0007669"/>
    <property type="project" value="InterPro"/>
</dbReference>
<accession>A0AA41RQQ5</accession>
<dbReference type="Proteomes" id="UP001177140">
    <property type="component" value="Unassembled WGS sequence"/>
</dbReference>
<dbReference type="InterPro" id="IPR018108">
    <property type="entry name" value="MCP_transmembrane"/>
</dbReference>
<evidence type="ECO:0000256" key="1">
    <source>
        <dbReference type="ARBA" id="ARBA00004448"/>
    </source>
</evidence>
<evidence type="ECO:0000256" key="13">
    <source>
        <dbReference type="RuleBase" id="RU000488"/>
    </source>
</evidence>
<dbReference type="AlphaFoldDB" id="A0AA41RQQ5"/>
<keyword evidence="3 13" id="KW-0813">Transport</keyword>
<evidence type="ECO:0000256" key="12">
    <source>
        <dbReference type="PROSITE-ProRule" id="PRU00282"/>
    </source>
</evidence>
<dbReference type="GO" id="GO:0005471">
    <property type="term" value="F:ATP:ADP antiporter activity"/>
    <property type="evidence" value="ECO:0007669"/>
    <property type="project" value="UniProtKB-UniRule"/>
</dbReference>
<protein>
    <recommendedName>
        <fullName evidence="14">ADP/ATP translocase</fullName>
    </recommendedName>
    <alternativeName>
        <fullName evidence="14">ADP,ATP carrier protein</fullName>
    </alternativeName>
</protein>
<dbReference type="InterPro" id="IPR023395">
    <property type="entry name" value="MCP_dom_sf"/>
</dbReference>
<evidence type="ECO:0000313" key="15">
    <source>
        <dbReference type="EMBL" id="MCL7024982.1"/>
    </source>
</evidence>
<dbReference type="EMBL" id="JAJJMA010040494">
    <property type="protein sequence ID" value="MCL7024982.1"/>
    <property type="molecule type" value="Genomic_DNA"/>
</dbReference>
<evidence type="ECO:0000256" key="6">
    <source>
        <dbReference type="ARBA" id="ARBA00022737"/>
    </source>
</evidence>
<keyword evidence="5 12" id="KW-0812">Transmembrane</keyword>
<comment type="subunit">
    <text evidence="14">Monomer.</text>
</comment>
<dbReference type="SUPFAM" id="SSF103506">
    <property type="entry name" value="Mitochondrial carrier"/>
    <property type="match status" value="1"/>
</dbReference>
<reference evidence="15" key="1">
    <citation type="submission" date="2022-03" db="EMBL/GenBank/DDBJ databases">
        <title>A functionally conserved STORR gene fusion in Papaver species that diverged 16.8 million years ago.</title>
        <authorList>
            <person name="Catania T."/>
        </authorList>
    </citation>
    <scope>NUCLEOTIDE SEQUENCE</scope>
    <source>
        <strain evidence="15">S-191538</strain>
    </source>
</reference>
<comment type="function">
    <text evidence="14">Catalyzes the exchange of ADP and ATP across the membrane.</text>
</comment>
<evidence type="ECO:0000256" key="11">
    <source>
        <dbReference type="ARBA" id="ARBA00024143"/>
    </source>
</evidence>
<evidence type="ECO:0000256" key="8">
    <source>
        <dbReference type="ARBA" id="ARBA00022989"/>
    </source>
</evidence>
<evidence type="ECO:0000256" key="7">
    <source>
        <dbReference type="ARBA" id="ARBA00022792"/>
    </source>
</evidence>
<comment type="similarity">
    <text evidence="2 13">Belongs to the mitochondrial carrier (TC 2.A.29) family.</text>
</comment>
<sequence length="83" mass="9051">MGGVSAAVSKTANAPIERSGRLSKPYNGIGECFGRTMKDEAVLALWRGNTANVIRYFPTQVTSSVHCLIYDFLLLVFYVAFCG</sequence>
<comment type="catalytic activity">
    <reaction evidence="11">
        <text>ADP(in) + ATP(out) = ADP(out) + ATP(in)</text>
        <dbReference type="Rhea" id="RHEA:34999"/>
        <dbReference type="ChEBI" id="CHEBI:30616"/>
        <dbReference type="ChEBI" id="CHEBI:456216"/>
    </reaction>
    <physiologicalReaction direction="left-to-right" evidence="11">
        <dbReference type="Rhea" id="RHEA:35000"/>
    </physiologicalReaction>
</comment>
<keyword evidence="6" id="KW-0677">Repeat</keyword>
<organism evidence="15 16">
    <name type="scientific">Papaver nudicaule</name>
    <name type="common">Iceland poppy</name>
    <dbReference type="NCBI Taxonomy" id="74823"/>
    <lineage>
        <taxon>Eukaryota</taxon>
        <taxon>Viridiplantae</taxon>
        <taxon>Streptophyta</taxon>
        <taxon>Embryophyta</taxon>
        <taxon>Tracheophyta</taxon>
        <taxon>Spermatophyta</taxon>
        <taxon>Magnoliopsida</taxon>
        <taxon>Ranunculales</taxon>
        <taxon>Papaveraceae</taxon>
        <taxon>Papaveroideae</taxon>
        <taxon>Papaver</taxon>
    </lineage>
</organism>
<evidence type="ECO:0000256" key="5">
    <source>
        <dbReference type="ARBA" id="ARBA00022692"/>
    </source>
</evidence>
<keyword evidence="16" id="KW-1185">Reference proteome</keyword>
<keyword evidence="7" id="KW-0999">Mitochondrion inner membrane</keyword>
<dbReference type="GO" id="GO:0005743">
    <property type="term" value="C:mitochondrial inner membrane"/>
    <property type="evidence" value="ECO:0007669"/>
    <property type="project" value="UniProtKB-SubCell"/>
</dbReference>
<proteinExistence type="inferred from homology"/>
<keyword evidence="8" id="KW-1133">Transmembrane helix</keyword>
<evidence type="ECO:0000256" key="14">
    <source>
        <dbReference type="RuleBase" id="RU368008"/>
    </source>
</evidence>
<comment type="caution">
    <text evidence="15">The sequence shown here is derived from an EMBL/GenBank/DDBJ whole genome shotgun (WGS) entry which is preliminary data.</text>
</comment>
<evidence type="ECO:0000313" key="16">
    <source>
        <dbReference type="Proteomes" id="UP001177140"/>
    </source>
</evidence>
<gene>
    <name evidence="15" type="ORF">MKW94_008790</name>
</gene>
<keyword evidence="4" id="KW-0050">Antiport</keyword>
<dbReference type="PANTHER" id="PTHR45635">
    <property type="entry name" value="ADP,ATP CARRIER PROTEIN 1-RELATED-RELATED"/>
    <property type="match status" value="1"/>
</dbReference>
<comment type="subcellular location">
    <subcellularLocation>
        <location evidence="14">Membrane</location>
        <topology evidence="14">Multi-pass membrane protein</topology>
    </subcellularLocation>
    <subcellularLocation>
        <location evidence="1">Mitochondrion inner membrane</location>
        <topology evidence="1">Multi-pass membrane protein</topology>
    </subcellularLocation>
</comment>
<evidence type="ECO:0000256" key="9">
    <source>
        <dbReference type="ARBA" id="ARBA00023128"/>
    </source>
</evidence>
<dbReference type="PROSITE" id="PS50920">
    <property type="entry name" value="SOLCAR"/>
    <property type="match status" value="1"/>
</dbReference>
<dbReference type="Pfam" id="PF00153">
    <property type="entry name" value="Mito_carr"/>
    <property type="match status" value="1"/>
</dbReference>
<dbReference type="GO" id="GO:1990544">
    <property type="term" value="P:mitochondrial ATP transmembrane transport"/>
    <property type="evidence" value="ECO:0007669"/>
    <property type="project" value="InterPro"/>
</dbReference>
<dbReference type="PANTHER" id="PTHR45635:SF14">
    <property type="entry name" value="ADP_ATP TRANSLOCASE"/>
    <property type="match status" value="1"/>
</dbReference>
<evidence type="ECO:0000256" key="2">
    <source>
        <dbReference type="ARBA" id="ARBA00006375"/>
    </source>
</evidence>
<feature type="repeat" description="Solcar" evidence="12">
    <location>
        <begin position="1"/>
        <end position="76"/>
    </location>
</feature>
<evidence type="ECO:0000256" key="3">
    <source>
        <dbReference type="ARBA" id="ARBA00022448"/>
    </source>
</evidence>
<name>A0AA41RQQ5_PAPNU</name>
<dbReference type="Gene3D" id="1.50.40.10">
    <property type="entry name" value="Mitochondrial carrier domain"/>
    <property type="match status" value="1"/>
</dbReference>
<evidence type="ECO:0000256" key="10">
    <source>
        <dbReference type="ARBA" id="ARBA00023136"/>
    </source>
</evidence>
<keyword evidence="9" id="KW-0496">Mitochondrion</keyword>